<dbReference type="AlphaFoldDB" id="A0AAD8Y999"/>
<evidence type="ECO:0000256" key="2">
    <source>
        <dbReference type="ARBA" id="ARBA00022771"/>
    </source>
</evidence>
<sequence>MSKDFESAAADMMCCAACGIKANDDIKLKKCTACHLVKYCGVNCQREHRPQHKRACKKRVAELQDEILFRQPESTHKGDCPICCLPIPINSTNRAENASVMSCCCKMICNGCACADQRRKGKLSECVCPFCRKPMTFKYEEIEMEYERRAEANDPVAMRQLGIRRLEKGDYKSAFDYWTKGAELGDAASHYELSVMYNRGEGVEKDLKKEARHLKEAAIAGNPSARHNLGCAECENVRFDRAVKHWIIAANLGYDKSMMMREIEQSLQQRCPFCRHPAPKTEAEIDKIMMKRVEANDPAAICAVGMNRYHGGESKSALEYWGKAAKLGDAQAHYQLSTTYWEGKGVEKDTKKAIYHSEEAAIGGHLFARHNLGCIEDNNGRKDRAVKHYIIAASLGFDASLEALMKHYKRGRVTKENFAAVLRAHQAAADATKSPQREIGEACVRRLRRENACK</sequence>
<evidence type="ECO:0000313" key="7">
    <source>
        <dbReference type="Proteomes" id="UP001224775"/>
    </source>
</evidence>
<reference evidence="6" key="1">
    <citation type="submission" date="2023-06" db="EMBL/GenBank/DDBJ databases">
        <title>Survivors Of The Sea: Transcriptome response of Skeletonema marinoi to long-term dormancy.</title>
        <authorList>
            <person name="Pinder M.I.M."/>
            <person name="Kourtchenko O."/>
            <person name="Robertson E.K."/>
            <person name="Larsson T."/>
            <person name="Maumus F."/>
            <person name="Osuna-Cruz C.M."/>
            <person name="Vancaester E."/>
            <person name="Stenow R."/>
            <person name="Vandepoele K."/>
            <person name="Ploug H."/>
            <person name="Bruchert V."/>
            <person name="Godhe A."/>
            <person name="Topel M."/>
        </authorList>
    </citation>
    <scope>NUCLEOTIDE SEQUENCE</scope>
    <source>
        <strain evidence="6">R05AC</strain>
    </source>
</reference>
<dbReference type="PANTHER" id="PTHR45011">
    <property type="entry name" value="DAP3-BINDING CELL DEATH ENHANCER 1"/>
    <property type="match status" value="1"/>
</dbReference>
<dbReference type="Gene3D" id="6.10.140.2220">
    <property type="match status" value="1"/>
</dbReference>
<evidence type="ECO:0000256" key="1">
    <source>
        <dbReference type="ARBA" id="ARBA00022723"/>
    </source>
</evidence>
<dbReference type="InterPro" id="IPR002893">
    <property type="entry name" value="Znf_MYND"/>
</dbReference>
<dbReference type="SUPFAM" id="SSF144232">
    <property type="entry name" value="HIT/MYND zinc finger-like"/>
    <property type="match status" value="1"/>
</dbReference>
<keyword evidence="7" id="KW-1185">Reference proteome</keyword>
<evidence type="ECO:0000256" key="3">
    <source>
        <dbReference type="ARBA" id="ARBA00022833"/>
    </source>
</evidence>
<keyword evidence="3" id="KW-0862">Zinc</keyword>
<name>A0AAD8Y999_9STRA</name>
<dbReference type="InterPro" id="IPR006597">
    <property type="entry name" value="Sel1-like"/>
</dbReference>
<evidence type="ECO:0000313" key="6">
    <source>
        <dbReference type="EMBL" id="KAK1741573.1"/>
    </source>
</evidence>
<proteinExistence type="predicted"/>
<organism evidence="6 7">
    <name type="scientific">Skeletonema marinoi</name>
    <dbReference type="NCBI Taxonomy" id="267567"/>
    <lineage>
        <taxon>Eukaryota</taxon>
        <taxon>Sar</taxon>
        <taxon>Stramenopiles</taxon>
        <taxon>Ochrophyta</taxon>
        <taxon>Bacillariophyta</taxon>
        <taxon>Coscinodiscophyceae</taxon>
        <taxon>Thalassiosirophycidae</taxon>
        <taxon>Thalassiosirales</taxon>
        <taxon>Skeletonemataceae</taxon>
        <taxon>Skeletonema</taxon>
        <taxon>Skeletonema marinoi-dohrnii complex</taxon>
    </lineage>
</organism>
<dbReference type="EMBL" id="JATAAI010000013">
    <property type="protein sequence ID" value="KAK1741573.1"/>
    <property type="molecule type" value="Genomic_DNA"/>
</dbReference>
<keyword evidence="2 4" id="KW-0863">Zinc-finger</keyword>
<dbReference type="SUPFAM" id="SSF81901">
    <property type="entry name" value="HCP-like"/>
    <property type="match status" value="2"/>
</dbReference>
<dbReference type="Proteomes" id="UP001224775">
    <property type="component" value="Unassembled WGS sequence"/>
</dbReference>
<dbReference type="InterPro" id="IPR052748">
    <property type="entry name" value="ISR_Activator"/>
</dbReference>
<dbReference type="InterPro" id="IPR011990">
    <property type="entry name" value="TPR-like_helical_dom_sf"/>
</dbReference>
<evidence type="ECO:0000256" key="4">
    <source>
        <dbReference type="PROSITE-ProRule" id="PRU00134"/>
    </source>
</evidence>
<dbReference type="PROSITE" id="PS50865">
    <property type="entry name" value="ZF_MYND_2"/>
    <property type="match status" value="1"/>
</dbReference>
<dbReference type="Gene3D" id="1.25.40.10">
    <property type="entry name" value="Tetratricopeptide repeat domain"/>
    <property type="match status" value="2"/>
</dbReference>
<accession>A0AAD8Y999</accession>
<keyword evidence="1" id="KW-0479">Metal-binding</keyword>
<comment type="caution">
    <text evidence="6">The sequence shown here is derived from an EMBL/GenBank/DDBJ whole genome shotgun (WGS) entry which is preliminary data.</text>
</comment>
<dbReference type="Pfam" id="PF01753">
    <property type="entry name" value="zf-MYND"/>
    <property type="match status" value="1"/>
</dbReference>
<dbReference type="GO" id="GO:0008270">
    <property type="term" value="F:zinc ion binding"/>
    <property type="evidence" value="ECO:0007669"/>
    <property type="project" value="UniProtKB-KW"/>
</dbReference>
<feature type="domain" description="MYND-type" evidence="5">
    <location>
        <begin position="15"/>
        <end position="56"/>
    </location>
</feature>
<evidence type="ECO:0000259" key="5">
    <source>
        <dbReference type="PROSITE" id="PS50865"/>
    </source>
</evidence>
<dbReference type="SMART" id="SM00671">
    <property type="entry name" value="SEL1"/>
    <property type="match status" value="4"/>
</dbReference>
<dbReference type="PANTHER" id="PTHR45011:SF1">
    <property type="entry name" value="DAP3-BINDING CELL DEATH ENHANCER 1"/>
    <property type="match status" value="1"/>
</dbReference>
<protein>
    <submittedName>
        <fullName evidence="6">Zf-MYND and TPR domain-containing protein</fullName>
    </submittedName>
</protein>
<dbReference type="Pfam" id="PF08238">
    <property type="entry name" value="Sel1"/>
    <property type="match status" value="6"/>
</dbReference>
<gene>
    <name evidence="6" type="ORF">QTG54_008051</name>
</gene>